<evidence type="ECO:0000313" key="8">
    <source>
        <dbReference type="Proteomes" id="UP000281245"/>
    </source>
</evidence>
<feature type="compositionally biased region" description="Pro residues" evidence="1">
    <location>
        <begin position="310"/>
        <end position="328"/>
    </location>
</feature>
<feature type="region of interest" description="Disordered" evidence="1">
    <location>
        <begin position="50"/>
        <end position="69"/>
    </location>
</feature>
<evidence type="ECO:0000313" key="3">
    <source>
        <dbReference type="EMBL" id="RMX88824.1"/>
    </source>
</evidence>
<gene>
    <name evidence="5" type="ORF">D0866_06700</name>
    <name evidence="4" type="ORF">D0867_06359</name>
    <name evidence="3" type="ORF">D0868_14750</name>
    <name evidence="2" type="ORF">D0869_03316</name>
</gene>
<sequence>MSFDAGGLAQMTYNNNNGFASNGLNAPSSGFGNGNRSRFNNKRLSVALPPNVSSISENQVDNPTPRTSRSHLLAGLRTQPKTPSVPASAPYSQTEHQGLGASKWANQGYDAYGQGVPQTATAANFNMSNQYAVNAGRQMYSLPEQVLAPPSVYEQVEEMDPAVLQQLQMTQLYLAQRQQQLQQQLATLTLGNQGPNMGQGMQRNGLQQPQMAAQAPSDMYGQQQIQSPVEVPGQPGLYLVYNPAIQGYTYAYDQSAQQQPQASMSPAQHAQYSAFSPPKYESPTPSVQISPPGTERSTPANGRSFTPPKKASPPPASQQPVEPLPPPSANAFRRGHKKATSLAIDPSAKAPPGAMTSSAATFGSQRSAFPPTPMTGTFGPGNARAGDHPLRQPRGPPPLEELTAAPTSKHEGSKNFATRQRRRALDNLMKAGNGRRGVSRSSNGSPISENDISFPIAEESEDLASFDSNAGSRKMSPIGSEMKEKRNSNGSTEGYFGLSSASSSEGEDGAFKQPPTPATPVHANGGDRKKMMLGVLSAAEKRRSFVF</sequence>
<dbReference type="Proteomes" id="UP000282582">
    <property type="component" value="Unassembled WGS sequence"/>
</dbReference>
<dbReference type="Proteomes" id="UP000281245">
    <property type="component" value="Unassembled WGS sequence"/>
</dbReference>
<dbReference type="Proteomes" id="UP000276864">
    <property type="component" value="Unassembled WGS sequence"/>
</dbReference>
<proteinExistence type="predicted"/>
<dbReference type="EMBL" id="QWIL01000615">
    <property type="protein sequence ID" value="RMY16975.1"/>
    <property type="molecule type" value="Genomic_DNA"/>
</dbReference>
<organism evidence="3 9">
    <name type="scientific">Hortaea werneckii</name>
    <name type="common">Black yeast</name>
    <name type="synonym">Cladosporium werneckii</name>
    <dbReference type="NCBI Taxonomy" id="91943"/>
    <lineage>
        <taxon>Eukaryota</taxon>
        <taxon>Fungi</taxon>
        <taxon>Dikarya</taxon>
        <taxon>Ascomycota</taxon>
        <taxon>Pezizomycotina</taxon>
        <taxon>Dothideomycetes</taxon>
        <taxon>Dothideomycetidae</taxon>
        <taxon>Mycosphaerellales</taxon>
        <taxon>Teratosphaeriaceae</taxon>
        <taxon>Hortaea</taxon>
    </lineage>
</organism>
<dbReference type="Proteomes" id="UP000271337">
    <property type="component" value="Unassembled WGS sequence"/>
</dbReference>
<accession>A0A3M6XDB1</accession>
<evidence type="ECO:0000256" key="1">
    <source>
        <dbReference type="SAM" id="MobiDB-lite"/>
    </source>
</evidence>
<name>A0A3M6XDB1_HORWE</name>
<evidence type="ECO:0000313" key="9">
    <source>
        <dbReference type="Proteomes" id="UP000282582"/>
    </source>
</evidence>
<evidence type="ECO:0000313" key="7">
    <source>
        <dbReference type="Proteomes" id="UP000276864"/>
    </source>
</evidence>
<dbReference type="OrthoDB" id="4092340at2759"/>
<evidence type="ECO:0000313" key="6">
    <source>
        <dbReference type="Proteomes" id="UP000271337"/>
    </source>
</evidence>
<feature type="compositionally biased region" description="Low complexity" evidence="1">
    <location>
        <begin position="257"/>
        <end position="271"/>
    </location>
</feature>
<dbReference type="EMBL" id="QWIJ01000183">
    <property type="protein sequence ID" value="RMX86114.1"/>
    <property type="molecule type" value="Genomic_DNA"/>
</dbReference>
<comment type="caution">
    <text evidence="3">The sequence shown here is derived from an EMBL/GenBank/DDBJ whole genome shotgun (WGS) entry which is preliminary data.</text>
</comment>
<feature type="region of interest" description="Disordered" evidence="1">
    <location>
        <begin position="257"/>
        <end position="527"/>
    </location>
</feature>
<dbReference type="EMBL" id="QWIM01000646">
    <property type="protein sequence ID" value="RMY32310.1"/>
    <property type="molecule type" value="Genomic_DNA"/>
</dbReference>
<dbReference type="VEuPathDB" id="FungiDB:BTJ68_07885"/>
<evidence type="ECO:0000313" key="2">
    <source>
        <dbReference type="EMBL" id="RMX86114.1"/>
    </source>
</evidence>
<evidence type="ECO:0000313" key="4">
    <source>
        <dbReference type="EMBL" id="RMY16975.1"/>
    </source>
</evidence>
<reference evidence="6 7" key="1">
    <citation type="journal article" date="2018" name="BMC Genomics">
        <title>Genomic evidence for intraspecific hybridization in a clonal and extremely halotolerant yeast.</title>
        <authorList>
            <person name="Gostincar C."/>
            <person name="Stajich J.E."/>
            <person name="Zupancic J."/>
            <person name="Zalar P."/>
            <person name="Gunde-Cimerman N."/>
        </authorList>
    </citation>
    <scope>NUCLEOTIDE SEQUENCE [LARGE SCALE GENOMIC DNA]</scope>
    <source>
        <strain evidence="5 7">EXF-6651</strain>
        <strain evidence="3 9">EXF-6654</strain>
        <strain evidence="2 8">EXF-6656</strain>
        <strain evidence="4 6">EXF-6669</strain>
    </source>
</reference>
<dbReference type="AlphaFoldDB" id="A0A3M6XDB1"/>
<feature type="compositionally biased region" description="Polar residues" evidence="1">
    <location>
        <begin position="51"/>
        <end position="67"/>
    </location>
</feature>
<evidence type="ECO:0000313" key="5">
    <source>
        <dbReference type="EMBL" id="RMY32310.1"/>
    </source>
</evidence>
<dbReference type="EMBL" id="QWIK01002269">
    <property type="protein sequence ID" value="RMX88824.1"/>
    <property type="molecule type" value="Genomic_DNA"/>
</dbReference>
<feature type="compositionally biased region" description="Polar residues" evidence="1">
    <location>
        <begin position="355"/>
        <end position="367"/>
    </location>
</feature>
<feature type="compositionally biased region" description="Polar residues" evidence="1">
    <location>
        <begin position="283"/>
        <end position="304"/>
    </location>
</feature>
<protein>
    <submittedName>
        <fullName evidence="3">Uncharacterized protein</fullName>
    </submittedName>
</protein>